<dbReference type="GO" id="GO:0005829">
    <property type="term" value="C:cytosol"/>
    <property type="evidence" value="ECO:0007669"/>
    <property type="project" value="TreeGrafter"/>
</dbReference>
<protein>
    <submittedName>
        <fullName evidence="5">MioC protein</fullName>
    </submittedName>
</protein>
<evidence type="ECO:0000256" key="1">
    <source>
        <dbReference type="ARBA" id="ARBA00001917"/>
    </source>
</evidence>
<dbReference type="PROSITE" id="PS50902">
    <property type="entry name" value="FLAVODOXIN_LIKE"/>
    <property type="match status" value="1"/>
</dbReference>
<dbReference type="AlphaFoldDB" id="A0A4U1B8R2"/>
<name>A0A4U1B8R2_9GAMM</name>
<dbReference type="PANTHER" id="PTHR19384:SF128">
    <property type="entry name" value="NADPH OXIDOREDUCTASE A"/>
    <property type="match status" value="1"/>
</dbReference>
<organism evidence="5 6">
    <name type="scientific">Thalassotalea mangrovi</name>
    <dbReference type="NCBI Taxonomy" id="2572245"/>
    <lineage>
        <taxon>Bacteria</taxon>
        <taxon>Pseudomonadati</taxon>
        <taxon>Pseudomonadota</taxon>
        <taxon>Gammaproteobacteria</taxon>
        <taxon>Alteromonadales</taxon>
        <taxon>Colwelliaceae</taxon>
        <taxon>Thalassotalea</taxon>
    </lineage>
</organism>
<dbReference type="GO" id="GO:0016491">
    <property type="term" value="F:oxidoreductase activity"/>
    <property type="evidence" value="ECO:0007669"/>
    <property type="project" value="TreeGrafter"/>
</dbReference>
<comment type="caution">
    <text evidence="5">The sequence shown here is derived from an EMBL/GenBank/DDBJ whole genome shotgun (WGS) entry which is preliminary data.</text>
</comment>
<comment type="cofactor">
    <cofactor evidence="1">
        <name>FMN</name>
        <dbReference type="ChEBI" id="CHEBI:58210"/>
    </cofactor>
</comment>
<dbReference type="Pfam" id="PF00258">
    <property type="entry name" value="Flavodoxin_1"/>
    <property type="match status" value="1"/>
</dbReference>
<dbReference type="Proteomes" id="UP000307999">
    <property type="component" value="Unassembled WGS sequence"/>
</dbReference>
<dbReference type="EMBL" id="SWDB01000009">
    <property type="protein sequence ID" value="TKB46405.1"/>
    <property type="molecule type" value="Genomic_DNA"/>
</dbReference>
<dbReference type="PANTHER" id="PTHR19384">
    <property type="entry name" value="NITRIC OXIDE SYNTHASE-RELATED"/>
    <property type="match status" value="1"/>
</dbReference>
<dbReference type="InterPro" id="IPR008254">
    <property type="entry name" value="Flavodoxin/NO_synth"/>
</dbReference>
<dbReference type="GO" id="GO:0010181">
    <property type="term" value="F:FMN binding"/>
    <property type="evidence" value="ECO:0007669"/>
    <property type="project" value="InterPro"/>
</dbReference>
<accession>A0A4U1B8R2</accession>
<sequence>MSSFQIIVGSMLGGTEYIAEAVESALTSANHHCELHFQPKFSKIRQKQQTWIICTSTHGAGDYPENIESFVEDLCAYDQPMSDLNFLVIAVGDSNYDTFCMAGKNIRNNMLDKDCSEIIELLCIDMDEDIDPEVIAEQWIRDHLDQL</sequence>
<keyword evidence="3" id="KW-0288">FMN</keyword>
<keyword evidence="6" id="KW-1185">Reference proteome</keyword>
<keyword evidence="2" id="KW-0285">Flavoprotein</keyword>
<dbReference type="Gene3D" id="3.40.50.360">
    <property type="match status" value="1"/>
</dbReference>
<gene>
    <name evidence="5" type="ORF">E8M12_04950</name>
</gene>
<evidence type="ECO:0000256" key="3">
    <source>
        <dbReference type="ARBA" id="ARBA00022643"/>
    </source>
</evidence>
<feature type="domain" description="Flavodoxin-like" evidence="4">
    <location>
        <begin position="4"/>
        <end position="144"/>
    </location>
</feature>
<dbReference type="InterPro" id="IPR029039">
    <property type="entry name" value="Flavoprotein-like_sf"/>
</dbReference>
<dbReference type="GO" id="GO:0050660">
    <property type="term" value="F:flavin adenine dinucleotide binding"/>
    <property type="evidence" value="ECO:0007669"/>
    <property type="project" value="TreeGrafter"/>
</dbReference>
<dbReference type="RefSeq" id="WP_136734979.1">
    <property type="nucleotide sequence ID" value="NZ_SWDB01000009.1"/>
</dbReference>
<dbReference type="OrthoDB" id="359268at2"/>
<reference evidence="5 6" key="1">
    <citation type="submission" date="2019-04" db="EMBL/GenBank/DDBJ databases">
        <title>Thalassotalea guangxiensis sp. nov., isolated from sediment of the coastal wetland.</title>
        <authorList>
            <person name="Zheng S."/>
            <person name="Zhang D."/>
        </authorList>
    </citation>
    <scope>NUCLEOTIDE SEQUENCE [LARGE SCALE GENOMIC DNA]</scope>
    <source>
        <strain evidence="5 6">ZS-4</strain>
    </source>
</reference>
<evidence type="ECO:0000313" key="6">
    <source>
        <dbReference type="Proteomes" id="UP000307999"/>
    </source>
</evidence>
<evidence type="ECO:0000256" key="2">
    <source>
        <dbReference type="ARBA" id="ARBA00022630"/>
    </source>
</evidence>
<dbReference type="SUPFAM" id="SSF52218">
    <property type="entry name" value="Flavoproteins"/>
    <property type="match status" value="1"/>
</dbReference>
<proteinExistence type="predicted"/>
<evidence type="ECO:0000313" key="5">
    <source>
        <dbReference type="EMBL" id="TKB46405.1"/>
    </source>
</evidence>
<evidence type="ECO:0000259" key="4">
    <source>
        <dbReference type="PROSITE" id="PS50902"/>
    </source>
</evidence>